<evidence type="ECO:0000259" key="2">
    <source>
        <dbReference type="Pfam" id="PF22570"/>
    </source>
</evidence>
<keyword evidence="1" id="KW-1133">Transmembrane helix</keyword>
<keyword evidence="4" id="KW-1185">Reference proteome</keyword>
<keyword evidence="1" id="KW-0472">Membrane</keyword>
<feature type="transmembrane region" description="Helical" evidence="1">
    <location>
        <begin position="96"/>
        <end position="115"/>
    </location>
</feature>
<feature type="transmembrane region" description="Helical" evidence="1">
    <location>
        <begin position="12"/>
        <end position="30"/>
    </location>
</feature>
<dbReference type="Proteomes" id="UP000637632">
    <property type="component" value="Unassembled WGS sequence"/>
</dbReference>
<sequence>MSRQHEEPQTRHRKNFLLGTVLVTIGVLFLAEKMRVSDLADYWYIMPALMGCFGLIEILSSRQPQNIANGCCTVILAFWIYASVENLWGWTFSTSWPVVLIAVGIKSIVAGLLSTRQ</sequence>
<keyword evidence="1" id="KW-0812">Transmembrane</keyword>
<proteinExistence type="predicted"/>
<protein>
    <recommendedName>
        <fullName evidence="2">LiaF transmembrane domain-containing protein</fullName>
    </recommendedName>
</protein>
<name>A0ABR6XGV5_9BURK</name>
<evidence type="ECO:0000256" key="1">
    <source>
        <dbReference type="SAM" id="Phobius"/>
    </source>
</evidence>
<feature type="transmembrane region" description="Helical" evidence="1">
    <location>
        <begin position="42"/>
        <end position="60"/>
    </location>
</feature>
<feature type="domain" description="LiaF transmembrane" evidence="2">
    <location>
        <begin position="17"/>
        <end position="109"/>
    </location>
</feature>
<dbReference type="RefSeq" id="WP_190479773.1">
    <property type="nucleotide sequence ID" value="NZ_JACOFT010000004.1"/>
</dbReference>
<dbReference type="InterPro" id="IPR054331">
    <property type="entry name" value="LiaF_TM"/>
</dbReference>
<feature type="transmembrane region" description="Helical" evidence="1">
    <location>
        <begin position="67"/>
        <end position="84"/>
    </location>
</feature>
<accession>A0ABR6XGV5</accession>
<dbReference type="EMBL" id="JACOFT010000004">
    <property type="protein sequence ID" value="MBC3812139.1"/>
    <property type="molecule type" value="Genomic_DNA"/>
</dbReference>
<evidence type="ECO:0000313" key="3">
    <source>
        <dbReference type="EMBL" id="MBC3812139.1"/>
    </source>
</evidence>
<organism evidence="3 4">
    <name type="scientific">Undibacterium aquatile</name>
    <dbReference type="NCBI Taxonomy" id="1537398"/>
    <lineage>
        <taxon>Bacteria</taxon>
        <taxon>Pseudomonadati</taxon>
        <taxon>Pseudomonadota</taxon>
        <taxon>Betaproteobacteria</taxon>
        <taxon>Burkholderiales</taxon>
        <taxon>Oxalobacteraceae</taxon>
        <taxon>Undibacterium</taxon>
    </lineage>
</organism>
<reference evidence="3 4" key="1">
    <citation type="submission" date="2020-08" db="EMBL/GenBank/DDBJ databases">
        <title>Novel species isolated from subtropical streams in China.</title>
        <authorList>
            <person name="Lu H."/>
        </authorList>
    </citation>
    <scope>NUCLEOTIDE SEQUENCE [LARGE SCALE GENOMIC DNA]</scope>
    <source>
        <strain evidence="3 4">CCTCC AB 2015119</strain>
    </source>
</reference>
<gene>
    <name evidence="3" type="ORF">H8K26_11860</name>
</gene>
<evidence type="ECO:0000313" key="4">
    <source>
        <dbReference type="Proteomes" id="UP000637632"/>
    </source>
</evidence>
<dbReference type="Pfam" id="PF22570">
    <property type="entry name" value="LiaF-TM"/>
    <property type="match status" value="1"/>
</dbReference>
<comment type="caution">
    <text evidence="3">The sequence shown here is derived from an EMBL/GenBank/DDBJ whole genome shotgun (WGS) entry which is preliminary data.</text>
</comment>